<name>A0A2G9SGN5_AQUCT</name>
<evidence type="ECO:0000313" key="1">
    <source>
        <dbReference type="EMBL" id="PIO39329.1"/>
    </source>
</evidence>
<protein>
    <submittedName>
        <fullName evidence="1">Uncharacterized protein</fullName>
    </submittedName>
</protein>
<sequence>MSHNLLPSLVRFVIVVELHFKNKINSARCKKNQPQNRVPLGGAPDGSFQKLPQTANLVLSHQSCSSIGSDSQSWN</sequence>
<proteinExistence type="predicted"/>
<organism evidence="1 2">
    <name type="scientific">Aquarana catesbeiana</name>
    <name type="common">American bullfrog</name>
    <name type="synonym">Rana catesbeiana</name>
    <dbReference type="NCBI Taxonomy" id="8400"/>
    <lineage>
        <taxon>Eukaryota</taxon>
        <taxon>Metazoa</taxon>
        <taxon>Chordata</taxon>
        <taxon>Craniata</taxon>
        <taxon>Vertebrata</taxon>
        <taxon>Euteleostomi</taxon>
        <taxon>Amphibia</taxon>
        <taxon>Batrachia</taxon>
        <taxon>Anura</taxon>
        <taxon>Neobatrachia</taxon>
        <taxon>Ranoidea</taxon>
        <taxon>Ranidae</taxon>
        <taxon>Aquarana</taxon>
    </lineage>
</organism>
<dbReference type="Proteomes" id="UP000228934">
    <property type="component" value="Unassembled WGS sequence"/>
</dbReference>
<dbReference type="EMBL" id="KV925096">
    <property type="protein sequence ID" value="PIO39329.1"/>
    <property type="molecule type" value="Genomic_DNA"/>
</dbReference>
<evidence type="ECO:0000313" key="2">
    <source>
        <dbReference type="Proteomes" id="UP000228934"/>
    </source>
</evidence>
<gene>
    <name evidence="1" type="ORF">AB205_0144820</name>
</gene>
<accession>A0A2G9SGN5</accession>
<dbReference type="AlphaFoldDB" id="A0A2G9SGN5"/>
<reference evidence="2" key="1">
    <citation type="journal article" date="2017" name="Nat. Commun.">
        <title>The North American bullfrog draft genome provides insight into hormonal regulation of long noncoding RNA.</title>
        <authorList>
            <person name="Hammond S.A."/>
            <person name="Warren R.L."/>
            <person name="Vandervalk B.P."/>
            <person name="Kucuk E."/>
            <person name="Khan H."/>
            <person name="Gibb E.A."/>
            <person name="Pandoh P."/>
            <person name="Kirk H."/>
            <person name="Zhao Y."/>
            <person name="Jones M."/>
            <person name="Mungall A.J."/>
            <person name="Coope R."/>
            <person name="Pleasance S."/>
            <person name="Moore R.A."/>
            <person name="Holt R.A."/>
            <person name="Round J.M."/>
            <person name="Ohora S."/>
            <person name="Walle B.V."/>
            <person name="Veldhoen N."/>
            <person name="Helbing C.C."/>
            <person name="Birol I."/>
        </authorList>
    </citation>
    <scope>NUCLEOTIDE SEQUENCE [LARGE SCALE GENOMIC DNA]</scope>
</reference>
<keyword evidence="2" id="KW-1185">Reference proteome</keyword>